<evidence type="ECO:0000313" key="2">
    <source>
        <dbReference type="Proteomes" id="UP000622405"/>
    </source>
</evidence>
<gene>
    <name evidence="1" type="ORF">GH811_19045</name>
</gene>
<reference evidence="1 2" key="1">
    <citation type="journal article" date="2020" name="mSystems">
        <title>Defining Genomic and Predicted Metabolic Features of the Acetobacterium Genus.</title>
        <authorList>
            <person name="Ross D.E."/>
            <person name="Marshall C.W."/>
            <person name="Gulliver D."/>
            <person name="May H.D."/>
            <person name="Norman R.S."/>
        </authorList>
    </citation>
    <scope>NUCLEOTIDE SEQUENCE [LARGE SCALE GENOMIC DNA]</scope>
    <source>
        <strain evidence="1 2">DSM 4132</strain>
    </source>
</reference>
<comment type="caution">
    <text evidence="1">The sequence shown here is derived from an EMBL/GenBank/DDBJ whole genome shotgun (WGS) entry which is preliminary data.</text>
</comment>
<proteinExistence type="predicted"/>
<sequence>FGDKRIISRLNGVETNAFYAIDEDSTFLQLDKGDNLFRYDADSGLDNLEVTIYHYNNYLGV</sequence>
<dbReference type="Proteomes" id="UP000622405">
    <property type="component" value="Unassembled WGS sequence"/>
</dbReference>
<evidence type="ECO:0000313" key="1">
    <source>
        <dbReference type="EMBL" id="MBC3901689.1"/>
    </source>
</evidence>
<accession>A0ABR6Z2G4</accession>
<organism evidence="1 2">
    <name type="scientific">Acetobacterium malicum</name>
    <dbReference type="NCBI Taxonomy" id="52692"/>
    <lineage>
        <taxon>Bacteria</taxon>
        <taxon>Bacillati</taxon>
        <taxon>Bacillota</taxon>
        <taxon>Clostridia</taxon>
        <taxon>Eubacteriales</taxon>
        <taxon>Eubacteriaceae</taxon>
        <taxon>Acetobacterium</taxon>
    </lineage>
</organism>
<dbReference type="EMBL" id="WJBE01000044">
    <property type="protein sequence ID" value="MBC3901689.1"/>
    <property type="molecule type" value="Genomic_DNA"/>
</dbReference>
<feature type="non-terminal residue" evidence="1">
    <location>
        <position position="1"/>
    </location>
</feature>
<name>A0ABR6Z2G4_9FIRM</name>
<protein>
    <submittedName>
        <fullName evidence="1">Phage tail family protein</fullName>
    </submittedName>
</protein>
<keyword evidence="2" id="KW-1185">Reference proteome</keyword>